<dbReference type="PANTHER" id="PTHR12935">
    <property type="entry name" value="GAMMA-GLUTAMYLCYCLOTRANSFERASE"/>
    <property type="match status" value="1"/>
</dbReference>
<evidence type="ECO:0000313" key="6">
    <source>
        <dbReference type="Ensembl" id="ENSPCLP00000004804.1"/>
    </source>
</evidence>
<accession>A0A669PAU4</accession>
<evidence type="ECO:0000256" key="2">
    <source>
        <dbReference type="ARBA" id="ARBA00023239"/>
    </source>
</evidence>
<dbReference type="Pfam" id="PF13772">
    <property type="entry name" value="AIG2_2"/>
    <property type="match status" value="1"/>
</dbReference>
<feature type="compositionally biased region" description="Low complexity" evidence="5">
    <location>
        <begin position="126"/>
        <end position="138"/>
    </location>
</feature>
<reference evidence="6" key="2">
    <citation type="submission" date="2025-09" db="UniProtKB">
        <authorList>
            <consortium name="Ensembl"/>
        </authorList>
    </citation>
    <scope>IDENTIFICATION</scope>
</reference>
<sequence>MESPHSLLFPRLNNPSSLSLSSQKRSSSPLIIFAALPWTRSNSSSSFSCRGPQTWTQYSRWDPTKAEQRIASLPRPPPRADAAQHAAGHLKHQHVTASRREVRRRAGCQPIADGAERRSRPDSRRGAGAAGAVRGAGPRAGRWRRARVACCTSLTAAICCGSGCCCATPRRRSAPGAACRQEGVEDGIYVPIEVNVHTEEGKVLTCRSYQMKDYVCGPPSPQYKKVICMGAKQNGLPIEYQKKLEAIETNNYAGPVPILEEIEATIKANKINFA</sequence>
<dbReference type="EC" id="4.3.2.9" evidence="1"/>
<feature type="active site" description="Proton acceptor" evidence="3">
    <location>
        <position position="182"/>
    </location>
</feature>
<dbReference type="Gene3D" id="3.10.490.10">
    <property type="entry name" value="Gamma-glutamyl cyclotransferase-like"/>
    <property type="match status" value="1"/>
</dbReference>
<proteinExistence type="predicted"/>
<feature type="region of interest" description="Disordered" evidence="5">
    <location>
        <begin position="1"/>
        <end position="23"/>
    </location>
</feature>
<dbReference type="PANTHER" id="PTHR12935:SF0">
    <property type="entry name" value="GAMMA-GLUTAMYLCYCLOTRANSFERASE"/>
    <property type="match status" value="1"/>
</dbReference>
<dbReference type="AlphaFoldDB" id="A0A669PAU4"/>
<organism evidence="6 7">
    <name type="scientific">Phasianus colchicus</name>
    <name type="common">Common pheasant</name>
    <dbReference type="NCBI Taxonomy" id="9054"/>
    <lineage>
        <taxon>Eukaryota</taxon>
        <taxon>Metazoa</taxon>
        <taxon>Chordata</taxon>
        <taxon>Craniata</taxon>
        <taxon>Vertebrata</taxon>
        <taxon>Euteleostomi</taxon>
        <taxon>Archelosauria</taxon>
        <taxon>Archosauria</taxon>
        <taxon>Dinosauria</taxon>
        <taxon>Saurischia</taxon>
        <taxon>Theropoda</taxon>
        <taxon>Coelurosauria</taxon>
        <taxon>Aves</taxon>
        <taxon>Neognathae</taxon>
        <taxon>Galloanserae</taxon>
        <taxon>Galliformes</taxon>
        <taxon>Phasianidae</taxon>
        <taxon>Phasianinae</taxon>
        <taxon>Phasianus</taxon>
    </lineage>
</organism>
<keyword evidence="7" id="KW-1185">Reference proteome</keyword>
<dbReference type="InterPro" id="IPR017939">
    <property type="entry name" value="G-Glutamylcylcotransferase"/>
</dbReference>
<reference evidence="6" key="1">
    <citation type="submission" date="2025-08" db="UniProtKB">
        <authorList>
            <consortium name="Ensembl"/>
        </authorList>
    </citation>
    <scope>IDENTIFICATION</scope>
</reference>
<keyword evidence="2" id="KW-0456">Lyase</keyword>
<feature type="compositionally biased region" description="Basic and acidic residues" evidence="5">
    <location>
        <begin position="114"/>
        <end position="125"/>
    </location>
</feature>
<dbReference type="Ensembl" id="ENSPCLT00000006703.1">
    <property type="protein sequence ID" value="ENSPCLP00000004804.1"/>
    <property type="gene ID" value="ENSPCLG00000004130.1"/>
</dbReference>
<evidence type="ECO:0000256" key="3">
    <source>
        <dbReference type="PIRSR" id="PIRSR617939-1"/>
    </source>
</evidence>
<name>A0A669PAU4_PHACC</name>
<protein>
    <recommendedName>
        <fullName evidence="1">gamma-glutamylcyclotransferase</fullName>
        <ecNumber evidence="1">4.3.2.9</ecNumber>
    </recommendedName>
</protein>
<feature type="region of interest" description="Disordered" evidence="5">
    <location>
        <begin position="41"/>
        <end position="138"/>
    </location>
</feature>
<evidence type="ECO:0000256" key="1">
    <source>
        <dbReference type="ARBA" id="ARBA00012346"/>
    </source>
</evidence>
<evidence type="ECO:0000313" key="7">
    <source>
        <dbReference type="Proteomes" id="UP000472261"/>
    </source>
</evidence>
<evidence type="ECO:0000256" key="4">
    <source>
        <dbReference type="PIRSR" id="PIRSR617939-2"/>
    </source>
</evidence>
<dbReference type="Proteomes" id="UP000472261">
    <property type="component" value="Unplaced"/>
</dbReference>
<evidence type="ECO:0000256" key="5">
    <source>
        <dbReference type="SAM" id="MobiDB-lite"/>
    </source>
</evidence>
<feature type="binding site" evidence="4">
    <location>
        <position position="223"/>
    </location>
    <ligand>
        <name>substrate</name>
    </ligand>
</feature>
<dbReference type="OMA" id="CRGPQTW"/>
<dbReference type="GO" id="GO:0003839">
    <property type="term" value="F:gamma-glutamylcyclotransferase activity"/>
    <property type="evidence" value="ECO:0007669"/>
    <property type="project" value="UniProtKB-EC"/>
</dbReference>